<keyword evidence="2 9" id="KW-0813">Transport</keyword>
<dbReference type="InterPro" id="IPR055348">
    <property type="entry name" value="DctQ"/>
</dbReference>
<organism evidence="11 12">
    <name type="scientific">Aquibium pacificus</name>
    <dbReference type="NCBI Taxonomy" id="3153579"/>
    <lineage>
        <taxon>Bacteria</taxon>
        <taxon>Pseudomonadati</taxon>
        <taxon>Pseudomonadota</taxon>
        <taxon>Alphaproteobacteria</taxon>
        <taxon>Hyphomicrobiales</taxon>
        <taxon>Phyllobacteriaceae</taxon>
        <taxon>Aquibium</taxon>
    </lineage>
</organism>
<name>A0ABV3SRU6_9HYPH</name>
<comment type="subcellular location">
    <subcellularLocation>
        <location evidence="1 9">Cell inner membrane</location>
        <topology evidence="1 9">Multi-pass membrane protein</topology>
    </subcellularLocation>
</comment>
<comment type="caution">
    <text evidence="11">The sequence shown here is derived from an EMBL/GenBank/DDBJ whole genome shotgun (WGS) entry which is preliminary data.</text>
</comment>
<evidence type="ECO:0000256" key="5">
    <source>
        <dbReference type="ARBA" id="ARBA00022692"/>
    </source>
</evidence>
<evidence type="ECO:0000313" key="11">
    <source>
        <dbReference type="EMBL" id="MEX0409528.1"/>
    </source>
</evidence>
<evidence type="ECO:0000256" key="6">
    <source>
        <dbReference type="ARBA" id="ARBA00022989"/>
    </source>
</evidence>
<accession>A0ABV3SRU6</accession>
<dbReference type="PANTHER" id="PTHR35011">
    <property type="entry name" value="2,3-DIKETO-L-GULONATE TRAP TRANSPORTER SMALL PERMEASE PROTEIN YIAM"/>
    <property type="match status" value="1"/>
</dbReference>
<keyword evidence="7 9" id="KW-0472">Membrane</keyword>
<keyword evidence="3" id="KW-1003">Cell membrane</keyword>
<evidence type="ECO:0000259" key="10">
    <source>
        <dbReference type="Pfam" id="PF04290"/>
    </source>
</evidence>
<keyword evidence="12" id="KW-1185">Reference proteome</keyword>
<evidence type="ECO:0000256" key="9">
    <source>
        <dbReference type="RuleBase" id="RU369079"/>
    </source>
</evidence>
<gene>
    <name evidence="11" type="ORF">ABGN05_28195</name>
</gene>
<sequence length="165" mass="17708">MLAVIDVWLGRLLALGAALSALLMIFCAGSLGYGILVRLTTGASSIWPIDMAGHTLVYIVMLAAAEAFRRNEHIGVDLLTARLPPRGRAIADRWAALVVLVTAAVLLWTGIDMVQFSRAINLHTSDYVELPLHIVQAAMPVGAFMLALAAARRLFGPPPAQEEEP</sequence>
<evidence type="ECO:0000313" key="12">
    <source>
        <dbReference type="Proteomes" id="UP001556692"/>
    </source>
</evidence>
<keyword evidence="6 9" id="KW-1133">Transmembrane helix</keyword>
<comment type="similarity">
    <text evidence="8 9">Belongs to the TRAP transporter small permease family.</text>
</comment>
<evidence type="ECO:0000256" key="4">
    <source>
        <dbReference type="ARBA" id="ARBA00022519"/>
    </source>
</evidence>
<dbReference type="Proteomes" id="UP001556692">
    <property type="component" value="Unassembled WGS sequence"/>
</dbReference>
<proteinExistence type="inferred from homology"/>
<dbReference type="EMBL" id="JBDPGJ010000010">
    <property type="protein sequence ID" value="MEX0409528.1"/>
    <property type="molecule type" value="Genomic_DNA"/>
</dbReference>
<protein>
    <recommendedName>
        <fullName evidence="9">TRAP transporter small permease protein</fullName>
    </recommendedName>
</protein>
<comment type="caution">
    <text evidence="9">Lacks conserved residue(s) required for the propagation of feature annotation.</text>
</comment>
<dbReference type="RefSeq" id="WP_367957395.1">
    <property type="nucleotide sequence ID" value="NZ_JBDPGJ010000010.1"/>
</dbReference>
<dbReference type="Pfam" id="PF04290">
    <property type="entry name" value="DctQ"/>
    <property type="match status" value="1"/>
</dbReference>
<evidence type="ECO:0000256" key="2">
    <source>
        <dbReference type="ARBA" id="ARBA00022448"/>
    </source>
</evidence>
<keyword evidence="5 9" id="KW-0812">Transmembrane</keyword>
<dbReference type="InterPro" id="IPR007387">
    <property type="entry name" value="TRAP_DctQ"/>
</dbReference>
<keyword evidence="4 9" id="KW-0997">Cell inner membrane</keyword>
<evidence type="ECO:0000256" key="8">
    <source>
        <dbReference type="ARBA" id="ARBA00038436"/>
    </source>
</evidence>
<evidence type="ECO:0000256" key="3">
    <source>
        <dbReference type="ARBA" id="ARBA00022475"/>
    </source>
</evidence>
<feature type="transmembrane region" description="Helical" evidence="9">
    <location>
        <begin position="12"/>
        <end position="33"/>
    </location>
</feature>
<feature type="transmembrane region" description="Helical" evidence="9">
    <location>
        <begin position="94"/>
        <end position="111"/>
    </location>
</feature>
<feature type="transmembrane region" description="Helical" evidence="9">
    <location>
        <begin position="131"/>
        <end position="151"/>
    </location>
</feature>
<reference evidence="11 12" key="1">
    <citation type="submission" date="2024-05" db="EMBL/GenBank/DDBJ databases">
        <authorList>
            <person name="Jiang F."/>
        </authorList>
    </citation>
    <scope>NUCLEOTIDE SEQUENCE [LARGE SCALE GENOMIC DNA]</scope>
    <source>
        <strain evidence="11 12">LZ166</strain>
    </source>
</reference>
<evidence type="ECO:0000256" key="1">
    <source>
        <dbReference type="ARBA" id="ARBA00004429"/>
    </source>
</evidence>
<evidence type="ECO:0000256" key="7">
    <source>
        <dbReference type="ARBA" id="ARBA00023136"/>
    </source>
</evidence>
<comment type="subunit">
    <text evidence="9">The complex comprises the extracytoplasmic solute receptor protein and the two transmembrane proteins.</text>
</comment>
<comment type="function">
    <text evidence="9">Part of the tripartite ATP-independent periplasmic (TRAP) transport system.</text>
</comment>
<feature type="domain" description="Tripartite ATP-independent periplasmic transporters DctQ component" evidence="10">
    <location>
        <begin position="31"/>
        <end position="155"/>
    </location>
</feature>